<feature type="region of interest" description="Disordered" evidence="1">
    <location>
        <begin position="60"/>
        <end position="92"/>
    </location>
</feature>
<dbReference type="AlphaFoldDB" id="A0A5D9C4I2"/>
<sequence length="92" mass="10069">MSDTPPDHLSINPASPHYDGALLERGVGIRFKGVEKTNVEEYCVSEGWIRVAVGNTRDRKGNPLTIKLSGPVEPYFRDDAAPEAKDEATDAE</sequence>
<accession>A0A5D9C4I2</accession>
<dbReference type="InterPro" id="IPR021724">
    <property type="entry name" value="DUF3297"/>
</dbReference>
<name>A0A5D9C4I2_9SPHN</name>
<dbReference type="RefSeq" id="WP_149523209.1">
    <property type="nucleotide sequence ID" value="NZ_VTOU01000003.1"/>
</dbReference>
<dbReference type="Proteomes" id="UP000322077">
    <property type="component" value="Unassembled WGS sequence"/>
</dbReference>
<evidence type="ECO:0000313" key="3">
    <source>
        <dbReference type="Proteomes" id="UP000322077"/>
    </source>
</evidence>
<gene>
    <name evidence="2" type="ORF">FYJ91_15875</name>
</gene>
<evidence type="ECO:0000313" key="2">
    <source>
        <dbReference type="EMBL" id="TZG26406.1"/>
    </source>
</evidence>
<comment type="caution">
    <text evidence="2">The sequence shown here is derived from an EMBL/GenBank/DDBJ whole genome shotgun (WGS) entry which is preliminary data.</text>
</comment>
<dbReference type="EMBL" id="VTOU01000003">
    <property type="protein sequence ID" value="TZG26406.1"/>
    <property type="molecule type" value="Genomic_DNA"/>
</dbReference>
<dbReference type="Pfam" id="PF11730">
    <property type="entry name" value="DUF3297"/>
    <property type="match status" value="1"/>
</dbReference>
<feature type="compositionally biased region" description="Basic and acidic residues" evidence="1">
    <location>
        <begin position="75"/>
        <end position="92"/>
    </location>
</feature>
<keyword evidence="3" id="KW-1185">Reference proteome</keyword>
<organism evidence="2 3">
    <name type="scientific">Sphingomonas montanisoli</name>
    <dbReference type="NCBI Taxonomy" id="2606412"/>
    <lineage>
        <taxon>Bacteria</taxon>
        <taxon>Pseudomonadati</taxon>
        <taxon>Pseudomonadota</taxon>
        <taxon>Alphaproteobacteria</taxon>
        <taxon>Sphingomonadales</taxon>
        <taxon>Sphingomonadaceae</taxon>
        <taxon>Sphingomonas</taxon>
    </lineage>
</organism>
<proteinExistence type="predicted"/>
<protein>
    <submittedName>
        <fullName evidence="2">DUF3297 family protein</fullName>
    </submittedName>
</protein>
<evidence type="ECO:0000256" key="1">
    <source>
        <dbReference type="SAM" id="MobiDB-lite"/>
    </source>
</evidence>
<reference evidence="2 3" key="1">
    <citation type="submission" date="2019-08" db="EMBL/GenBank/DDBJ databases">
        <authorList>
            <person name="Wang G."/>
            <person name="Xu Z."/>
        </authorList>
    </citation>
    <scope>NUCLEOTIDE SEQUENCE [LARGE SCALE GENOMIC DNA]</scope>
    <source>
        <strain evidence="2 3">ZX</strain>
    </source>
</reference>